<keyword evidence="4" id="KW-0732">Signal</keyword>
<dbReference type="EMBL" id="DVFK01000065">
    <property type="protein sequence ID" value="HIQ67760.1"/>
    <property type="molecule type" value="Genomic_DNA"/>
</dbReference>
<dbReference type="PANTHER" id="PTHR34296">
    <property type="entry name" value="TRANSCRIPTIONAL ACTIVATOR PROTEIN MED"/>
    <property type="match status" value="1"/>
</dbReference>
<evidence type="ECO:0000256" key="5">
    <source>
        <dbReference type="ARBA" id="ARBA00023136"/>
    </source>
</evidence>
<keyword evidence="5" id="KW-0472">Membrane</keyword>
<dbReference type="InterPro" id="IPR028082">
    <property type="entry name" value="Peripla_BP_I"/>
</dbReference>
<evidence type="ECO:0000313" key="9">
    <source>
        <dbReference type="Proteomes" id="UP000886796"/>
    </source>
</evidence>
<dbReference type="Proteomes" id="UP000886796">
    <property type="component" value="Unassembled WGS sequence"/>
</dbReference>
<evidence type="ECO:0000256" key="1">
    <source>
        <dbReference type="ARBA" id="ARBA00004193"/>
    </source>
</evidence>
<dbReference type="Gene3D" id="3.40.50.2300">
    <property type="match status" value="2"/>
</dbReference>
<comment type="caution">
    <text evidence="8">The sequence shown here is derived from an EMBL/GenBank/DDBJ whole genome shotgun (WGS) entry which is preliminary data.</text>
</comment>
<evidence type="ECO:0000256" key="3">
    <source>
        <dbReference type="ARBA" id="ARBA00022475"/>
    </source>
</evidence>
<dbReference type="Pfam" id="PF02608">
    <property type="entry name" value="Bmp"/>
    <property type="match status" value="1"/>
</dbReference>
<evidence type="ECO:0000256" key="4">
    <source>
        <dbReference type="ARBA" id="ARBA00022729"/>
    </source>
</evidence>
<dbReference type="PANTHER" id="PTHR34296:SF2">
    <property type="entry name" value="ABC TRANSPORTER GUANOSINE-BINDING PROTEIN NUPN"/>
    <property type="match status" value="1"/>
</dbReference>
<evidence type="ECO:0000313" key="8">
    <source>
        <dbReference type="EMBL" id="HIQ67760.1"/>
    </source>
</evidence>
<evidence type="ECO:0000256" key="2">
    <source>
        <dbReference type="ARBA" id="ARBA00008610"/>
    </source>
</evidence>
<reference evidence="8" key="1">
    <citation type="submission" date="2020-10" db="EMBL/GenBank/DDBJ databases">
        <authorList>
            <person name="Gilroy R."/>
        </authorList>
    </citation>
    <scope>NUCLEOTIDE SEQUENCE</scope>
    <source>
        <strain evidence="8">13361</strain>
    </source>
</reference>
<evidence type="ECO:0000256" key="6">
    <source>
        <dbReference type="ARBA" id="ARBA00023288"/>
    </source>
</evidence>
<proteinExistence type="inferred from homology"/>
<gene>
    <name evidence="8" type="ORF">IAB74_04525</name>
</gene>
<organism evidence="8 9">
    <name type="scientific">Candidatus Faecousia excrementigallinarum</name>
    <dbReference type="NCBI Taxonomy" id="2840806"/>
    <lineage>
        <taxon>Bacteria</taxon>
        <taxon>Bacillati</taxon>
        <taxon>Bacillota</taxon>
        <taxon>Clostridia</taxon>
        <taxon>Eubacteriales</taxon>
        <taxon>Oscillospiraceae</taxon>
        <taxon>Faecousia</taxon>
    </lineage>
</organism>
<dbReference type="InterPro" id="IPR003760">
    <property type="entry name" value="PnrA-like"/>
</dbReference>
<keyword evidence="3" id="KW-1003">Cell membrane</keyword>
<dbReference type="SUPFAM" id="SSF53822">
    <property type="entry name" value="Periplasmic binding protein-like I"/>
    <property type="match status" value="1"/>
</dbReference>
<dbReference type="AlphaFoldDB" id="A0A9D1CLW3"/>
<sequence>MLVAVMIVGMILTGCKPKSEEGSTQGGSQLKVGLITGLTGLGDKSMNDQALLGCQNAAADFGIEYKVLEPKDTTQVMDYMQNLIDQKYDMIVAAVPDYDTIIEELAPSAPEVSFVTIDSFLQGENIMCVEYLTHLGSYLAGAAAAMKSETGILGCVGGQDLPTISRFIVGFEEGAKSINPDIQVITKYIGTTWEAWSDTTTAKSITLDMVNNGADVVYQIAGGAGLGVIDGCKEAGVWAIGVNVDQEEVAPDTVLTSMLTRGEVAVYEAIQKAVKGEDVSGHFVADLSNEGVGIVYSRHFTEEEITQLKEIREKIISGEITVTDVLES</sequence>
<comment type="subcellular location">
    <subcellularLocation>
        <location evidence="1">Cell membrane</location>
        <topology evidence="1">Lipid-anchor</topology>
    </subcellularLocation>
</comment>
<dbReference type="InterPro" id="IPR050957">
    <property type="entry name" value="BMP_lipoprotein"/>
</dbReference>
<protein>
    <submittedName>
        <fullName evidence="8">BMP family ABC transporter substrate-binding protein</fullName>
    </submittedName>
</protein>
<dbReference type="GO" id="GO:0005886">
    <property type="term" value="C:plasma membrane"/>
    <property type="evidence" value="ECO:0007669"/>
    <property type="project" value="UniProtKB-SubCell"/>
</dbReference>
<accession>A0A9D1CLW3</accession>
<comment type="similarity">
    <text evidence="2">Belongs to the BMP lipoprotein family.</text>
</comment>
<feature type="domain" description="ABC transporter substrate-binding protein PnrA-like" evidence="7">
    <location>
        <begin position="41"/>
        <end position="323"/>
    </location>
</feature>
<evidence type="ECO:0000259" key="7">
    <source>
        <dbReference type="Pfam" id="PF02608"/>
    </source>
</evidence>
<name>A0A9D1CLW3_9FIRM</name>
<reference evidence="8" key="2">
    <citation type="journal article" date="2021" name="PeerJ">
        <title>Extensive microbial diversity within the chicken gut microbiome revealed by metagenomics and culture.</title>
        <authorList>
            <person name="Gilroy R."/>
            <person name="Ravi A."/>
            <person name="Getino M."/>
            <person name="Pursley I."/>
            <person name="Horton D.L."/>
            <person name="Alikhan N.F."/>
            <person name="Baker D."/>
            <person name="Gharbi K."/>
            <person name="Hall N."/>
            <person name="Watson M."/>
            <person name="Adriaenssens E.M."/>
            <person name="Foster-Nyarko E."/>
            <person name="Jarju S."/>
            <person name="Secka A."/>
            <person name="Antonio M."/>
            <person name="Oren A."/>
            <person name="Chaudhuri R.R."/>
            <person name="La Ragione R."/>
            <person name="Hildebrand F."/>
            <person name="Pallen M.J."/>
        </authorList>
    </citation>
    <scope>NUCLEOTIDE SEQUENCE</scope>
    <source>
        <strain evidence="8">13361</strain>
    </source>
</reference>
<keyword evidence="6" id="KW-0449">Lipoprotein</keyword>